<name>A0A565AMR0_9BRAS</name>
<gene>
    <name evidence="1" type="ORF">ANE_LOCUS1096</name>
</gene>
<dbReference type="Proteomes" id="UP000489600">
    <property type="component" value="Unassembled WGS sequence"/>
</dbReference>
<evidence type="ECO:0000313" key="1">
    <source>
        <dbReference type="EMBL" id="VVA90651.1"/>
    </source>
</evidence>
<sequence>MMPIINLLTEILLDFDDPDAIQPTRMVELLNYTVNTLLVLCTTDPLPPVNLTNRAIPILGDLLRPRMGFPDALVDQALSGLVSLTRSSNNSALRLLIHSGAIPWILNLNGHSDRICKIGYQQGEEKRIQSYLIEQ</sequence>
<keyword evidence="2" id="KW-1185">Reference proteome</keyword>
<comment type="caution">
    <text evidence="1">The sequence shown here is derived from an EMBL/GenBank/DDBJ whole genome shotgun (WGS) entry which is preliminary data.</text>
</comment>
<dbReference type="AlphaFoldDB" id="A0A565AMR0"/>
<organism evidence="1 2">
    <name type="scientific">Arabis nemorensis</name>
    <dbReference type="NCBI Taxonomy" id="586526"/>
    <lineage>
        <taxon>Eukaryota</taxon>
        <taxon>Viridiplantae</taxon>
        <taxon>Streptophyta</taxon>
        <taxon>Embryophyta</taxon>
        <taxon>Tracheophyta</taxon>
        <taxon>Spermatophyta</taxon>
        <taxon>Magnoliopsida</taxon>
        <taxon>eudicotyledons</taxon>
        <taxon>Gunneridae</taxon>
        <taxon>Pentapetalae</taxon>
        <taxon>rosids</taxon>
        <taxon>malvids</taxon>
        <taxon>Brassicales</taxon>
        <taxon>Brassicaceae</taxon>
        <taxon>Arabideae</taxon>
        <taxon>Arabis</taxon>
    </lineage>
</organism>
<evidence type="ECO:0000313" key="2">
    <source>
        <dbReference type="Proteomes" id="UP000489600"/>
    </source>
</evidence>
<dbReference type="EMBL" id="CABITT030000001">
    <property type="protein sequence ID" value="VVA90651.1"/>
    <property type="molecule type" value="Genomic_DNA"/>
</dbReference>
<accession>A0A565AMR0</accession>
<proteinExistence type="predicted"/>
<dbReference type="Gene3D" id="1.25.10.10">
    <property type="entry name" value="Leucine-rich Repeat Variant"/>
    <property type="match status" value="1"/>
</dbReference>
<reference evidence="1" key="1">
    <citation type="submission" date="2019-07" db="EMBL/GenBank/DDBJ databases">
        <authorList>
            <person name="Dittberner H."/>
        </authorList>
    </citation>
    <scope>NUCLEOTIDE SEQUENCE [LARGE SCALE GENOMIC DNA]</scope>
</reference>
<dbReference type="InterPro" id="IPR011989">
    <property type="entry name" value="ARM-like"/>
</dbReference>
<protein>
    <submittedName>
        <fullName evidence="1">Uncharacterized protein</fullName>
    </submittedName>
</protein>